<evidence type="ECO:0000259" key="2">
    <source>
        <dbReference type="Pfam" id="PF13546"/>
    </source>
</evidence>
<proteinExistence type="predicted"/>
<sequence length="412" mass="44517">MSSSEVSAAVPDEGTGLRSFMDEVFQAFQRSEQRRWAQAYLWALLHASGKKTPRSMALATSLPPAAAHGLHQFINASPWDWAPVRHRLARRVAETATPYAWTVAELLIPKRGEHSVGVHRRVDRVTGRTVNCQRALGLLLAAGGHCYPVDWSLVLGGGWNADPERMRRARIPAAEAGRTVADHVVGYAAGVAAQPCLADLPWVLDLTRCDDAAGVLAGLARHGVDVVCEVSPDQPVLADPHSPAVTTVRALTQVRRARYTQVLLRHGPDGREVLRAVPVHAYAATVRVPGPGGVDGARAYRALERPDPQGRRPARYWLTTLTGRRVEDVLRLARGHTAALTAVAALGRFGVLDFEGRSFPGWHHHMTMASAAYVYRRLTRSTGSVVPEPPHAPPDAPSCAPDPPGALTGARN</sequence>
<evidence type="ECO:0000256" key="1">
    <source>
        <dbReference type="SAM" id="MobiDB-lite"/>
    </source>
</evidence>
<reference evidence="3 4" key="1">
    <citation type="submission" date="2023-05" db="EMBL/GenBank/DDBJ databases">
        <title>Streptomyces fuscus sp. nov., a brown-black pigment producing actinomyces isolated from dry sand of Sea duck farm.</title>
        <authorList>
            <person name="Xie J."/>
            <person name="Shen N."/>
        </authorList>
    </citation>
    <scope>NUCLEOTIDE SEQUENCE [LARGE SCALE GENOMIC DNA]</scope>
    <source>
        <strain evidence="3 4">CGMCC 4.1745</strain>
    </source>
</reference>
<protein>
    <submittedName>
        <fullName evidence="3">Transposase</fullName>
    </submittedName>
</protein>
<dbReference type="RefSeq" id="WP_394306524.1">
    <property type="nucleotide sequence ID" value="NZ_JASKMA010000003.1"/>
</dbReference>
<keyword evidence="4" id="KW-1185">Reference proteome</keyword>
<comment type="caution">
    <text evidence="3">The sequence shown here is derived from an EMBL/GenBank/DDBJ whole genome shotgun (WGS) entry which is preliminary data.</text>
</comment>
<name>A0ABU3JLF0_9ACTN</name>
<dbReference type="EMBL" id="JASKMA010000003">
    <property type="protein sequence ID" value="MDT6982768.1"/>
    <property type="molecule type" value="Genomic_DNA"/>
</dbReference>
<dbReference type="Proteomes" id="UP001249760">
    <property type="component" value="Unassembled WGS sequence"/>
</dbReference>
<feature type="region of interest" description="Disordered" evidence="1">
    <location>
        <begin position="384"/>
        <end position="412"/>
    </location>
</feature>
<dbReference type="InterPro" id="IPR038721">
    <property type="entry name" value="IS701-like_DDE_dom"/>
</dbReference>
<dbReference type="Pfam" id="PF13546">
    <property type="entry name" value="DDE_5"/>
    <property type="match status" value="1"/>
</dbReference>
<evidence type="ECO:0000313" key="3">
    <source>
        <dbReference type="EMBL" id="MDT6982768.1"/>
    </source>
</evidence>
<feature type="compositionally biased region" description="Pro residues" evidence="1">
    <location>
        <begin position="387"/>
        <end position="404"/>
    </location>
</feature>
<dbReference type="PANTHER" id="PTHR33627">
    <property type="entry name" value="TRANSPOSASE"/>
    <property type="match status" value="1"/>
</dbReference>
<accession>A0ABU3JLF0</accession>
<dbReference type="InterPro" id="IPR039365">
    <property type="entry name" value="IS701-like"/>
</dbReference>
<evidence type="ECO:0000313" key="4">
    <source>
        <dbReference type="Proteomes" id="UP001249760"/>
    </source>
</evidence>
<gene>
    <name evidence="3" type="ORF">QNO04_04795</name>
</gene>
<dbReference type="PANTHER" id="PTHR33627:SF1">
    <property type="entry name" value="TRANSPOSASE"/>
    <property type="match status" value="1"/>
</dbReference>
<feature type="domain" description="Transposase IS701-like DDE" evidence="2">
    <location>
        <begin position="23"/>
        <end position="243"/>
    </location>
</feature>
<organism evidence="3 4">
    <name type="scientific">Streptomyces lusitanus</name>
    <dbReference type="NCBI Taxonomy" id="68232"/>
    <lineage>
        <taxon>Bacteria</taxon>
        <taxon>Bacillati</taxon>
        <taxon>Actinomycetota</taxon>
        <taxon>Actinomycetes</taxon>
        <taxon>Kitasatosporales</taxon>
        <taxon>Streptomycetaceae</taxon>
        <taxon>Streptomyces</taxon>
    </lineage>
</organism>